<comment type="caution">
    <text evidence="16">The sequence shown here is derived from an EMBL/GenBank/DDBJ whole genome shotgun (WGS) entry which is preliminary data.</text>
</comment>
<keyword evidence="3" id="KW-0963">Cytoplasm</keyword>
<dbReference type="Gene3D" id="2.70.160.11">
    <property type="entry name" value="Hnrnp arginine n-methyltransferase1"/>
    <property type="match status" value="1"/>
</dbReference>
<dbReference type="GO" id="GO:0032259">
    <property type="term" value="P:methylation"/>
    <property type="evidence" value="ECO:0007669"/>
    <property type="project" value="UniProtKB-KW"/>
</dbReference>
<dbReference type="SUPFAM" id="SSF53335">
    <property type="entry name" value="S-adenosyl-L-methionine-dependent methyltransferases"/>
    <property type="match status" value="1"/>
</dbReference>
<evidence type="ECO:0000256" key="6">
    <source>
        <dbReference type="ARBA" id="ARBA00022691"/>
    </source>
</evidence>
<evidence type="ECO:0000256" key="8">
    <source>
        <dbReference type="ARBA" id="ARBA00022771"/>
    </source>
</evidence>
<dbReference type="PANTHER" id="PTHR11006">
    <property type="entry name" value="PROTEIN ARGININE N-METHYLTRANSFERASE"/>
    <property type="match status" value="1"/>
</dbReference>
<comment type="catalytic activity">
    <reaction evidence="10">
        <text>L-arginyl-[protein] + 2 S-adenosyl-L-methionine = N(omega),N(omega)-dimethyl-L-arginyl-[protein] + 2 S-adenosyl-L-homocysteine + 2 H(+)</text>
        <dbReference type="Rhea" id="RHEA:48096"/>
        <dbReference type="Rhea" id="RHEA-COMP:10532"/>
        <dbReference type="Rhea" id="RHEA-COMP:11991"/>
        <dbReference type="ChEBI" id="CHEBI:15378"/>
        <dbReference type="ChEBI" id="CHEBI:29965"/>
        <dbReference type="ChEBI" id="CHEBI:57856"/>
        <dbReference type="ChEBI" id="CHEBI:59789"/>
        <dbReference type="ChEBI" id="CHEBI:61897"/>
        <dbReference type="EC" id="2.1.1.319"/>
    </reaction>
    <physiologicalReaction direction="left-to-right" evidence="10">
        <dbReference type="Rhea" id="RHEA:48097"/>
    </physiologicalReaction>
</comment>
<accession>A0ABR3GLM0</accession>
<keyword evidence="8" id="KW-0863">Zinc-finger</keyword>
<evidence type="ECO:0000256" key="5">
    <source>
        <dbReference type="ARBA" id="ARBA00022679"/>
    </source>
</evidence>
<dbReference type="GO" id="GO:0035242">
    <property type="term" value="F:protein-arginine omega-N asymmetric methyltransferase activity"/>
    <property type="evidence" value="ECO:0007669"/>
    <property type="project" value="UniProtKB-EC"/>
</dbReference>
<evidence type="ECO:0000259" key="15">
    <source>
        <dbReference type="PROSITE" id="PS00028"/>
    </source>
</evidence>
<keyword evidence="6 12" id="KW-0949">S-adenosyl-L-methionine</keyword>
<keyword evidence="16" id="KW-0687">Ribonucleoprotein</keyword>
<proteinExistence type="predicted"/>
<dbReference type="PROSITE" id="PS00028">
    <property type="entry name" value="ZINC_FINGER_C2H2_1"/>
    <property type="match status" value="1"/>
</dbReference>
<sequence>MAPETQSVYAIAAPVPQDTEGDSDKEENEDGWEDAEPDHEEETPVLCLFCPETFPTPTKLFEHCEGAHQFDFKSTRKALDLDFYGTIKLVNYIRTSTASSCIPDFSSKSLFEDEKFLQPVLEDDALLFGLDEVLGEEEVGVVEEGGAVSDAEKVKELEARLSSLSQQFREYKEVVNRTFEAQLAEPDKVETKRDDDSHYFHSYAGNGIHETMLKDTVRTDAYRDFIYENKHLFKDKVVLDVGCGTGVLSMFCAKAGAKRVIAVDNSEIIDKAREHIFENGLSDIITCLHGKIEEVILPVKKVDIIVSEWMGYLLLYEAMLDSVLYARDRYLAPDGLMVPSECKILIAAMHDSDFMNENVNFWNHIYGFSMRAMKEKIREDVIVDIVKPESLASDSVVFCSLPLYTVKDSDLAFTRPFGLSIRDTIESLDAFVIYFDTFFTTSREEFIPETARAESWKMQDKGVAFTTGPFMQTTHWRQGVLLVEKKSGILKNGEKIEGEITYRKSSKNSREYEVDISWKTDEKKEQQLWYMR</sequence>
<gene>
    <name evidence="16" type="primary">rmt3</name>
    <name evidence="16" type="ORF">Q9L58_004595</name>
</gene>
<dbReference type="SUPFAM" id="SSF57667">
    <property type="entry name" value="beta-beta-alpha zinc fingers"/>
    <property type="match status" value="1"/>
</dbReference>
<keyword evidence="7" id="KW-0479">Metal-binding</keyword>
<dbReference type="Pfam" id="PF13649">
    <property type="entry name" value="Methyltransf_25"/>
    <property type="match status" value="1"/>
</dbReference>
<dbReference type="Gene3D" id="3.40.50.150">
    <property type="entry name" value="Vaccinia Virus protein VP39"/>
    <property type="match status" value="1"/>
</dbReference>
<keyword evidence="4 12" id="KW-0489">Methyltransferase</keyword>
<evidence type="ECO:0000256" key="4">
    <source>
        <dbReference type="ARBA" id="ARBA00022603"/>
    </source>
</evidence>
<keyword evidence="17" id="KW-1185">Reference proteome</keyword>
<dbReference type="InterPro" id="IPR041698">
    <property type="entry name" value="Methyltransf_25"/>
</dbReference>
<dbReference type="Pfam" id="PF22528">
    <property type="entry name" value="PRMT_C"/>
    <property type="match status" value="1"/>
</dbReference>
<evidence type="ECO:0000313" key="16">
    <source>
        <dbReference type="EMBL" id="KAL0636446.1"/>
    </source>
</evidence>
<feature type="region of interest" description="Disordered" evidence="14">
    <location>
        <begin position="1"/>
        <end position="40"/>
    </location>
</feature>
<dbReference type="InterPro" id="IPR013087">
    <property type="entry name" value="Znf_C2H2_type"/>
</dbReference>
<evidence type="ECO:0000256" key="10">
    <source>
        <dbReference type="ARBA" id="ARBA00047384"/>
    </source>
</evidence>
<dbReference type="InterPro" id="IPR025799">
    <property type="entry name" value="Arg_MeTrfase"/>
</dbReference>
<keyword evidence="16" id="KW-0689">Ribosomal protein</keyword>
<keyword evidence="13" id="KW-0175">Coiled coil</keyword>
<protein>
    <recommendedName>
        <fullName evidence="2">type I protein arginine methyltransferase</fullName>
        <ecNumber evidence="2">2.1.1.319</ecNumber>
    </recommendedName>
</protein>
<dbReference type="InterPro" id="IPR055135">
    <property type="entry name" value="PRMT_dom"/>
</dbReference>
<evidence type="ECO:0000256" key="13">
    <source>
        <dbReference type="SAM" id="Coils"/>
    </source>
</evidence>
<reference evidence="16 17" key="1">
    <citation type="submission" date="2024-02" db="EMBL/GenBank/DDBJ databases">
        <title>Discinaceae phylogenomics.</title>
        <authorList>
            <person name="Dirks A.C."/>
            <person name="James T.Y."/>
        </authorList>
    </citation>
    <scope>NUCLEOTIDE SEQUENCE [LARGE SCALE GENOMIC DNA]</scope>
    <source>
        <strain evidence="16 17">ACD0624</strain>
    </source>
</reference>
<comment type="subcellular location">
    <subcellularLocation>
        <location evidence="1">Cytoplasm</location>
        <location evidence="1">Cytosol</location>
    </subcellularLocation>
</comment>
<dbReference type="EC" id="2.1.1.319" evidence="2"/>
<keyword evidence="5 12" id="KW-0808">Transferase</keyword>
<evidence type="ECO:0000256" key="14">
    <source>
        <dbReference type="SAM" id="MobiDB-lite"/>
    </source>
</evidence>
<feature type="domain" description="C2H2-type" evidence="15">
    <location>
        <begin position="47"/>
        <end position="68"/>
    </location>
</feature>
<dbReference type="InterPro" id="IPR029063">
    <property type="entry name" value="SAM-dependent_MTases_sf"/>
</dbReference>
<comment type="catalytic activity">
    <reaction evidence="11">
        <text>L-arginyl-[protein] + S-adenosyl-L-methionine = N(omega)-methyl-L-arginyl-[protein] + S-adenosyl-L-homocysteine + H(+)</text>
        <dbReference type="Rhea" id="RHEA:48100"/>
        <dbReference type="Rhea" id="RHEA-COMP:10532"/>
        <dbReference type="Rhea" id="RHEA-COMP:11990"/>
        <dbReference type="ChEBI" id="CHEBI:15378"/>
        <dbReference type="ChEBI" id="CHEBI:29965"/>
        <dbReference type="ChEBI" id="CHEBI:57856"/>
        <dbReference type="ChEBI" id="CHEBI:59789"/>
        <dbReference type="ChEBI" id="CHEBI:65280"/>
    </reaction>
    <physiologicalReaction direction="left-to-right" evidence="11">
        <dbReference type="Rhea" id="RHEA:48101"/>
    </physiologicalReaction>
</comment>
<dbReference type="GO" id="GO:0005840">
    <property type="term" value="C:ribosome"/>
    <property type="evidence" value="ECO:0007669"/>
    <property type="project" value="UniProtKB-KW"/>
</dbReference>
<feature type="coiled-coil region" evidence="13">
    <location>
        <begin position="147"/>
        <end position="174"/>
    </location>
</feature>
<dbReference type="InterPro" id="IPR036236">
    <property type="entry name" value="Znf_C2H2_sf"/>
</dbReference>
<evidence type="ECO:0000256" key="3">
    <source>
        <dbReference type="ARBA" id="ARBA00022490"/>
    </source>
</evidence>
<evidence type="ECO:0000256" key="9">
    <source>
        <dbReference type="ARBA" id="ARBA00022833"/>
    </source>
</evidence>
<dbReference type="Pfam" id="PF21137">
    <property type="entry name" value="ANM3_C2H2_Zf"/>
    <property type="match status" value="1"/>
</dbReference>
<dbReference type="PROSITE" id="PS51678">
    <property type="entry name" value="SAM_MT_PRMT"/>
    <property type="match status" value="1"/>
</dbReference>
<dbReference type="EMBL" id="JBBBZM010000050">
    <property type="protein sequence ID" value="KAL0636446.1"/>
    <property type="molecule type" value="Genomic_DNA"/>
</dbReference>
<name>A0ABR3GLM0_9PEZI</name>
<feature type="compositionally biased region" description="Acidic residues" evidence="14">
    <location>
        <begin position="19"/>
        <end position="40"/>
    </location>
</feature>
<dbReference type="InterPro" id="IPR049482">
    <property type="entry name" value="ANM3-like_C2H2_Zf"/>
</dbReference>
<evidence type="ECO:0000256" key="1">
    <source>
        <dbReference type="ARBA" id="ARBA00004514"/>
    </source>
</evidence>
<evidence type="ECO:0000256" key="11">
    <source>
        <dbReference type="ARBA" id="ARBA00049303"/>
    </source>
</evidence>
<evidence type="ECO:0000256" key="2">
    <source>
        <dbReference type="ARBA" id="ARBA00011925"/>
    </source>
</evidence>
<evidence type="ECO:0000313" key="17">
    <source>
        <dbReference type="Proteomes" id="UP001447188"/>
    </source>
</evidence>
<organism evidence="16 17">
    <name type="scientific">Discina gigas</name>
    <dbReference type="NCBI Taxonomy" id="1032678"/>
    <lineage>
        <taxon>Eukaryota</taxon>
        <taxon>Fungi</taxon>
        <taxon>Dikarya</taxon>
        <taxon>Ascomycota</taxon>
        <taxon>Pezizomycotina</taxon>
        <taxon>Pezizomycetes</taxon>
        <taxon>Pezizales</taxon>
        <taxon>Discinaceae</taxon>
        <taxon>Discina</taxon>
    </lineage>
</organism>
<evidence type="ECO:0000256" key="7">
    <source>
        <dbReference type="ARBA" id="ARBA00022723"/>
    </source>
</evidence>
<dbReference type="Proteomes" id="UP001447188">
    <property type="component" value="Unassembled WGS sequence"/>
</dbReference>
<dbReference type="PANTHER" id="PTHR11006:SF116">
    <property type="entry name" value="PROTEIN METHYLTRANSFERASE"/>
    <property type="match status" value="1"/>
</dbReference>
<keyword evidence="9" id="KW-0862">Zinc</keyword>
<evidence type="ECO:0000256" key="12">
    <source>
        <dbReference type="PROSITE-ProRule" id="PRU01015"/>
    </source>
</evidence>
<dbReference type="CDD" id="cd02440">
    <property type="entry name" value="AdoMet_MTases"/>
    <property type="match status" value="1"/>
</dbReference>